<dbReference type="RefSeq" id="WP_002773309.1">
    <property type="nucleotide sequence ID" value="NZ_JQDG01000028.1"/>
</dbReference>
<reference evidence="3 4" key="1">
    <citation type="submission" date="2019-10" db="EMBL/GenBank/DDBJ databases">
        <title>Extracellular Electron Transfer in a Candidatus Methanoperedens spp. Enrichment Culture.</title>
        <authorList>
            <person name="Berger S."/>
            <person name="Rangel Shaw D."/>
            <person name="Berben T."/>
            <person name="In 'T Zandt M."/>
            <person name="Frank J."/>
            <person name="Reimann J."/>
            <person name="Jetten M.S.M."/>
            <person name="Welte C.U."/>
        </authorList>
    </citation>
    <scope>NUCLEOTIDE SEQUENCE [LARGE SCALE GENOMIC DNA]</scope>
    <source>
        <strain evidence="3">SB12</strain>
    </source>
</reference>
<evidence type="ECO:0000313" key="3">
    <source>
        <dbReference type="EMBL" id="KAB2933002.1"/>
    </source>
</evidence>
<evidence type="ECO:0000256" key="1">
    <source>
        <dbReference type="PROSITE-ProRule" id="PRU01076"/>
    </source>
</evidence>
<dbReference type="PROSITE" id="PS51740">
    <property type="entry name" value="SPOVT_ABRB"/>
    <property type="match status" value="1"/>
</dbReference>
<evidence type="ECO:0000259" key="2">
    <source>
        <dbReference type="PROSITE" id="PS51740"/>
    </source>
</evidence>
<evidence type="ECO:0000313" key="4">
    <source>
        <dbReference type="Proteomes" id="UP000460298"/>
    </source>
</evidence>
<accession>A0A833LZ20</accession>
<dbReference type="NCBIfam" id="TIGR01439">
    <property type="entry name" value="lp_hng_hel_AbrB"/>
    <property type="match status" value="1"/>
</dbReference>
<gene>
    <name evidence="3" type="ORF">F9K24_09045</name>
</gene>
<dbReference type="EMBL" id="WBUI01000007">
    <property type="protein sequence ID" value="KAB2933002.1"/>
    <property type="molecule type" value="Genomic_DNA"/>
</dbReference>
<dbReference type="Pfam" id="PF04014">
    <property type="entry name" value="MazE_antitoxin"/>
    <property type="match status" value="1"/>
</dbReference>
<proteinExistence type="predicted"/>
<dbReference type="GO" id="GO:0003677">
    <property type="term" value="F:DNA binding"/>
    <property type="evidence" value="ECO:0007669"/>
    <property type="project" value="UniProtKB-UniRule"/>
</dbReference>
<dbReference type="Gene3D" id="2.10.260.10">
    <property type="match status" value="1"/>
</dbReference>
<organism evidence="3 4">
    <name type="scientific">Leptonema illini</name>
    <dbReference type="NCBI Taxonomy" id="183"/>
    <lineage>
        <taxon>Bacteria</taxon>
        <taxon>Pseudomonadati</taxon>
        <taxon>Spirochaetota</taxon>
        <taxon>Spirochaetia</taxon>
        <taxon>Leptospirales</taxon>
        <taxon>Leptospiraceae</taxon>
        <taxon>Leptonema</taxon>
    </lineage>
</organism>
<dbReference type="AlphaFoldDB" id="A0A833LZ20"/>
<dbReference type="SUPFAM" id="SSF89447">
    <property type="entry name" value="AbrB/MazE/MraZ-like"/>
    <property type="match status" value="1"/>
</dbReference>
<dbReference type="Proteomes" id="UP000460298">
    <property type="component" value="Unassembled WGS sequence"/>
</dbReference>
<dbReference type="SMART" id="SM00966">
    <property type="entry name" value="SpoVT_AbrB"/>
    <property type="match status" value="1"/>
</dbReference>
<feature type="domain" description="SpoVT-AbrB" evidence="2">
    <location>
        <begin position="1"/>
        <end position="46"/>
    </location>
</feature>
<name>A0A833LZ20_9LEPT</name>
<protein>
    <submittedName>
        <fullName evidence="3">AbrB/MazE/SpoVT family DNA-binding domain-containing protein</fullName>
    </submittedName>
</protein>
<dbReference type="InterPro" id="IPR037914">
    <property type="entry name" value="SpoVT-AbrB_sf"/>
</dbReference>
<sequence length="68" mass="7886">MGRVTISSKYQVVIPRDVRDKHLIKPGQEVQVFYYDGRIEIIPLQSMKKMRGIARDIDTAVLREGDRV</sequence>
<comment type="caution">
    <text evidence="3">The sequence shown here is derived from an EMBL/GenBank/DDBJ whole genome shotgun (WGS) entry which is preliminary data.</text>
</comment>
<keyword evidence="1 3" id="KW-0238">DNA-binding</keyword>
<dbReference type="InterPro" id="IPR007159">
    <property type="entry name" value="SpoVT-AbrB_dom"/>
</dbReference>
<dbReference type="OrthoDB" id="9811597at2"/>